<dbReference type="CDD" id="cd17574">
    <property type="entry name" value="REC_OmpR"/>
    <property type="match status" value="1"/>
</dbReference>
<evidence type="ECO:0000256" key="4">
    <source>
        <dbReference type="ARBA" id="ARBA00023015"/>
    </source>
</evidence>
<sequence length="237" mass="26636">MAEQQNILVVDDDPAIRRIICRVLGAEGFSTEEAPGGIEAVHMAEQREYSLIILDLIMEDMDGFQVISYLRAHGILTPVFVLSGRQAETDKVLALGIGADDYITKPFSTMVLCAKVKACLRRISLTAPAGSTVLTAGVFRYVCDEMKLYKNGEEIPLSSKEALLMKYFMSNTNRILTKEQIYSNVWNDSIIDDNTIMVHIRRLRMKIEDTPNHPRYLKTVRGIGYQLSVREAEGNES</sequence>
<keyword evidence="6" id="KW-0804">Transcription</keyword>
<evidence type="ECO:0000256" key="6">
    <source>
        <dbReference type="ARBA" id="ARBA00023163"/>
    </source>
</evidence>
<dbReference type="InterPro" id="IPR001867">
    <property type="entry name" value="OmpR/PhoB-type_DNA-bd"/>
</dbReference>
<keyword evidence="2 8" id="KW-0597">Phosphoprotein</keyword>
<evidence type="ECO:0000256" key="5">
    <source>
        <dbReference type="ARBA" id="ARBA00023125"/>
    </source>
</evidence>
<dbReference type="InterPro" id="IPR011006">
    <property type="entry name" value="CheY-like_superfamily"/>
</dbReference>
<proteinExistence type="predicted"/>
<protein>
    <recommendedName>
        <fullName evidence="1">Stage 0 sporulation protein A homolog</fullName>
    </recommendedName>
</protein>
<dbReference type="PANTHER" id="PTHR48111">
    <property type="entry name" value="REGULATOR OF RPOS"/>
    <property type="match status" value="1"/>
</dbReference>
<evidence type="ECO:0000256" key="1">
    <source>
        <dbReference type="ARBA" id="ARBA00018672"/>
    </source>
</evidence>
<dbReference type="SMART" id="SM00448">
    <property type="entry name" value="REC"/>
    <property type="match status" value="1"/>
</dbReference>
<dbReference type="InterPro" id="IPR001789">
    <property type="entry name" value="Sig_transdc_resp-reg_receiver"/>
</dbReference>
<dbReference type="Proteomes" id="UP000886780">
    <property type="component" value="Unassembled WGS sequence"/>
</dbReference>
<evidence type="ECO:0000256" key="2">
    <source>
        <dbReference type="ARBA" id="ARBA00022553"/>
    </source>
</evidence>
<evidence type="ECO:0000256" key="7">
    <source>
        <dbReference type="ARBA" id="ARBA00024867"/>
    </source>
</evidence>
<evidence type="ECO:0000259" key="11">
    <source>
        <dbReference type="PROSITE" id="PS51755"/>
    </source>
</evidence>
<reference evidence="12" key="2">
    <citation type="submission" date="2021-04" db="EMBL/GenBank/DDBJ databases">
        <authorList>
            <person name="Gilroy R."/>
        </authorList>
    </citation>
    <scope>NUCLEOTIDE SEQUENCE</scope>
    <source>
        <strain evidence="12">ChiGjej4B4-12881</strain>
    </source>
</reference>
<comment type="function">
    <text evidence="7">May play the central regulatory role in sporulation. It may be an element of the effector pathway responsible for the activation of sporulation genes in response to nutritional stress. Spo0A may act in concert with spo0H (a sigma factor) to control the expression of some genes that are critical to the sporulation process.</text>
</comment>
<dbReference type="GO" id="GO:0006355">
    <property type="term" value="P:regulation of DNA-templated transcription"/>
    <property type="evidence" value="ECO:0007669"/>
    <property type="project" value="InterPro"/>
</dbReference>
<keyword evidence="5 9" id="KW-0238">DNA-binding</keyword>
<dbReference type="GO" id="GO:0005829">
    <property type="term" value="C:cytosol"/>
    <property type="evidence" value="ECO:0007669"/>
    <property type="project" value="TreeGrafter"/>
</dbReference>
<evidence type="ECO:0000259" key="10">
    <source>
        <dbReference type="PROSITE" id="PS50110"/>
    </source>
</evidence>
<name>A0A9D2AUX5_9FIRM</name>
<keyword evidence="3" id="KW-0902">Two-component regulatory system</keyword>
<dbReference type="SMART" id="SM00862">
    <property type="entry name" value="Trans_reg_C"/>
    <property type="match status" value="1"/>
</dbReference>
<dbReference type="CDD" id="cd00383">
    <property type="entry name" value="trans_reg_C"/>
    <property type="match status" value="1"/>
</dbReference>
<dbReference type="PANTHER" id="PTHR48111:SF40">
    <property type="entry name" value="PHOSPHATE REGULON TRANSCRIPTIONAL REGULATORY PROTEIN PHOB"/>
    <property type="match status" value="1"/>
</dbReference>
<dbReference type="AlphaFoldDB" id="A0A9D2AUX5"/>
<accession>A0A9D2AUX5</accession>
<dbReference type="PROSITE" id="PS50110">
    <property type="entry name" value="RESPONSE_REGULATORY"/>
    <property type="match status" value="1"/>
</dbReference>
<evidence type="ECO:0000256" key="9">
    <source>
        <dbReference type="PROSITE-ProRule" id="PRU01091"/>
    </source>
</evidence>
<dbReference type="InterPro" id="IPR036388">
    <property type="entry name" value="WH-like_DNA-bd_sf"/>
</dbReference>
<keyword evidence="4" id="KW-0805">Transcription regulation</keyword>
<feature type="modified residue" description="4-aspartylphosphate" evidence="8">
    <location>
        <position position="55"/>
    </location>
</feature>
<dbReference type="SUPFAM" id="SSF52172">
    <property type="entry name" value="CheY-like"/>
    <property type="match status" value="1"/>
</dbReference>
<feature type="domain" description="OmpR/PhoB-type" evidence="11">
    <location>
        <begin position="131"/>
        <end position="229"/>
    </location>
</feature>
<comment type="caution">
    <text evidence="12">The sequence shown here is derived from an EMBL/GenBank/DDBJ whole genome shotgun (WGS) entry which is preliminary data.</text>
</comment>
<dbReference type="Gene3D" id="6.10.250.690">
    <property type="match status" value="1"/>
</dbReference>
<evidence type="ECO:0000313" key="12">
    <source>
        <dbReference type="EMBL" id="HIX51187.1"/>
    </source>
</evidence>
<dbReference type="Gene3D" id="3.40.50.2300">
    <property type="match status" value="1"/>
</dbReference>
<dbReference type="Gene3D" id="1.10.10.10">
    <property type="entry name" value="Winged helix-like DNA-binding domain superfamily/Winged helix DNA-binding domain"/>
    <property type="match status" value="1"/>
</dbReference>
<dbReference type="GO" id="GO:0000976">
    <property type="term" value="F:transcription cis-regulatory region binding"/>
    <property type="evidence" value="ECO:0007669"/>
    <property type="project" value="TreeGrafter"/>
</dbReference>
<dbReference type="PROSITE" id="PS51755">
    <property type="entry name" value="OMPR_PHOB"/>
    <property type="match status" value="1"/>
</dbReference>
<gene>
    <name evidence="12" type="ORF">IAA28_00090</name>
</gene>
<evidence type="ECO:0000256" key="8">
    <source>
        <dbReference type="PROSITE-ProRule" id="PRU00169"/>
    </source>
</evidence>
<dbReference type="Pfam" id="PF00072">
    <property type="entry name" value="Response_reg"/>
    <property type="match status" value="1"/>
</dbReference>
<dbReference type="Pfam" id="PF00486">
    <property type="entry name" value="Trans_reg_C"/>
    <property type="match status" value="1"/>
</dbReference>
<reference evidence="12" key="1">
    <citation type="journal article" date="2021" name="PeerJ">
        <title>Extensive microbial diversity within the chicken gut microbiome revealed by metagenomics and culture.</title>
        <authorList>
            <person name="Gilroy R."/>
            <person name="Ravi A."/>
            <person name="Getino M."/>
            <person name="Pursley I."/>
            <person name="Horton D.L."/>
            <person name="Alikhan N.F."/>
            <person name="Baker D."/>
            <person name="Gharbi K."/>
            <person name="Hall N."/>
            <person name="Watson M."/>
            <person name="Adriaenssens E.M."/>
            <person name="Foster-Nyarko E."/>
            <person name="Jarju S."/>
            <person name="Secka A."/>
            <person name="Antonio M."/>
            <person name="Oren A."/>
            <person name="Chaudhuri R.R."/>
            <person name="La Ragione R."/>
            <person name="Hildebrand F."/>
            <person name="Pallen M.J."/>
        </authorList>
    </citation>
    <scope>NUCLEOTIDE SEQUENCE</scope>
    <source>
        <strain evidence="12">ChiGjej4B4-12881</strain>
    </source>
</reference>
<evidence type="ECO:0000313" key="13">
    <source>
        <dbReference type="Proteomes" id="UP000886780"/>
    </source>
</evidence>
<dbReference type="GO" id="GO:0032993">
    <property type="term" value="C:protein-DNA complex"/>
    <property type="evidence" value="ECO:0007669"/>
    <property type="project" value="TreeGrafter"/>
</dbReference>
<dbReference type="EMBL" id="DXEU01000003">
    <property type="protein sequence ID" value="HIX51187.1"/>
    <property type="molecule type" value="Genomic_DNA"/>
</dbReference>
<feature type="DNA-binding region" description="OmpR/PhoB-type" evidence="9">
    <location>
        <begin position="131"/>
        <end position="229"/>
    </location>
</feature>
<feature type="domain" description="Response regulatory" evidence="10">
    <location>
        <begin position="6"/>
        <end position="120"/>
    </location>
</feature>
<dbReference type="GO" id="GO:0000156">
    <property type="term" value="F:phosphorelay response regulator activity"/>
    <property type="evidence" value="ECO:0007669"/>
    <property type="project" value="TreeGrafter"/>
</dbReference>
<evidence type="ECO:0000256" key="3">
    <source>
        <dbReference type="ARBA" id="ARBA00023012"/>
    </source>
</evidence>
<dbReference type="InterPro" id="IPR039420">
    <property type="entry name" value="WalR-like"/>
</dbReference>
<organism evidence="12 13">
    <name type="scientific">Candidatus Lachnoclostridium stercoripullorum</name>
    <dbReference type="NCBI Taxonomy" id="2838635"/>
    <lineage>
        <taxon>Bacteria</taxon>
        <taxon>Bacillati</taxon>
        <taxon>Bacillota</taxon>
        <taxon>Clostridia</taxon>
        <taxon>Lachnospirales</taxon>
        <taxon>Lachnospiraceae</taxon>
    </lineage>
</organism>